<dbReference type="EMBL" id="JAGSXH010000002">
    <property type="protein sequence ID" value="MBS2961603.1"/>
    <property type="molecule type" value="Genomic_DNA"/>
</dbReference>
<feature type="region of interest" description="Disordered" evidence="7">
    <location>
        <begin position="271"/>
        <end position="314"/>
    </location>
</feature>
<feature type="compositionally biased region" description="Basic and acidic residues" evidence="7">
    <location>
        <begin position="271"/>
        <end position="291"/>
    </location>
</feature>
<name>A0A8J7WG90_9ACTN</name>
<sequence>MSDSAAAPHLTRDDLRSPRWIAAHVGIAALVVAFLLLGRWQWHVGHRIAPLTAHQLAAWRSPVPASSLITADGVDGTKIGQAVTATGTYDATRQLLVPGRTLGGHAGYYLITPLVTAPGQAIAVNRGWLPADGAAEPAIPAPPPGRVAVTGWVAGSESATGSVNQNGIVQTLAPRPAAGPHEVGVISAAQLVNLWPYHLPNGYLSATDAASLSGALTPVPAPLPPHGTTWDLLNVGYAFQWCVFAVVTVGWYLLHWRRELRASAALAEARADHRDGASVRGDDGQPGRDMEMPEPAALDSRAAAAQRETGESAG</sequence>
<evidence type="ECO:0000256" key="5">
    <source>
        <dbReference type="ARBA" id="ARBA00023136"/>
    </source>
</evidence>
<keyword evidence="6" id="KW-1003">Cell membrane</keyword>
<keyword evidence="5 6" id="KW-0472">Membrane</keyword>
<dbReference type="GO" id="GO:0005886">
    <property type="term" value="C:plasma membrane"/>
    <property type="evidence" value="ECO:0007669"/>
    <property type="project" value="UniProtKB-SubCell"/>
</dbReference>
<comment type="similarity">
    <text evidence="2 6">Belongs to the SURF1 family.</text>
</comment>
<feature type="compositionally biased region" description="Low complexity" evidence="7">
    <location>
        <begin position="296"/>
        <end position="305"/>
    </location>
</feature>
<dbReference type="Proteomes" id="UP000677913">
    <property type="component" value="Unassembled WGS sequence"/>
</dbReference>
<comment type="subcellular location">
    <subcellularLocation>
        <location evidence="6">Cell membrane</location>
        <topology evidence="6">Multi-pass membrane protein</topology>
    </subcellularLocation>
    <subcellularLocation>
        <location evidence="1">Membrane</location>
    </subcellularLocation>
</comment>
<evidence type="ECO:0000256" key="4">
    <source>
        <dbReference type="ARBA" id="ARBA00022989"/>
    </source>
</evidence>
<feature type="transmembrane region" description="Helical" evidence="6">
    <location>
        <begin position="20"/>
        <end position="38"/>
    </location>
</feature>
<keyword evidence="3 6" id="KW-0812">Transmembrane</keyword>
<evidence type="ECO:0000256" key="2">
    <source>
        <dbReference type="ARBA" id="ARBA00007165"/>
    </source>
</evidence>
<dbReference type="PROSITE" id="PS50895">
    <property type="entry name" value="SURF1"/>
    <property type="match status" value="1"/>
</dbReference>
<reference evidence="8" key="1">
    <citation type="submission" date="2021-04" db="EMBL/GenBank/DDBJ databases">
        <title>Genome based classification of Actinospica acidithermotolerans sp. nov., an actinobacterium isolated from an Indonesian hot spring.</title>
        <authorList>
            <person name="Kusuma A.B."/>
            <person name="Putra K.E."/>
            <person name="Nafisah S."/>
            <person name="Loh J."/>
            <person name="Nouioui I."/>
            <person name="Goodfellow M."/>
        </authorList>
    </citation>
    <scope>NUCLEOTIDE SEQUENCE</scope>
    <source>
        <strain evidence="8">DSM 45618</strain>
    </source>
</reference>
<evidence type="ECO:0000256" key="1">
    <source>
        <dbReference type="ARBA" id="ARBA00004370"/>
    </source>
</evidence>
<evidence type="ECO:0000256" key="3">
    <source>
        <dbReference type="ARBA" id="ARBA00022692"/>
    </source>
</evidence>
<dbReference type="RefSeq" id="WP_211463432.1">
    <property type="nucleotide sequence ID" value="NZ_JAGSXH010000002.1"/>
</dbReference>
<gene>
    <name evidence="8" type="ORF">KGA66_00995</name>
</gene>
<organism evidence="8 9">
    <name type="scientific">Actinocrinis puniceicyclus</name>
    <dbReference type="NCBI Taxonomy" id="977794"/>
    <lineage>
        <taxon>Bacteria</taxon>
        <taxon>Bacillati</taxon>
        <taxon>Actinomycetota</taxon>
        <taxon>Actinomycetes</taxon>
        <taxon>Catenulisporales</taxon>
        <taxon>Actinospicaceae</taxon>
        <taxon>Actinocrinis</taxon>
    </lineage>
</organism>
<evidence type="ECO:0000256" key="7">
    <source>
        <dbReference type="SAM" id="MobiDB-lite"/>
    </source>
</evidence>
<dbReference type="PANTHER" id="PTHR23427">
    <property type="entry name" value="SURFEIT LOCUS PROTEIN"/>
    <property type="match status" value="1"/>
</dbReference>
<dbReference type="PANTHER" id="PTHR23427:SF2">
    <property type="entry name" value="SURFEIT LOCUS PROTEIN 1"/>
    <property type="match status" value="1"/>
</dbReference>
<feature type="transmembrane region" description="Helical" evidence="6">
    <location>
        <begin position="235"/>
        <end position="254"/>
    </location>
</feature>
<dbReference type="InterPro" id="IPR002994">
    <property type="entry name" value="Surf1/Shy1"/>
</dbReference>
<keyword evidence="9" id="KW-1185">Reference proteome</keyword>
<evidence type="ECO:0000256" key="6">
    <source>
        <dbReference type="RuleBase" id="RU363076"/>
    </source>
</evidence>
<comment type="caution">
    <text evidence="8">The sequence shown here is derived from an EMBL/GenBank/DDBJ whole genome shotgun (WGS) entry which is preliminary data.</text>
</comment>
<dbReference type="Pfam" id="PF02104">
    <property type="entry name" value="SURF1"/>
    <property type="match status" value="1"/>
</dbReference>
<accession>A0A8J7WG90</accession>
<proteinExistence type="inferred from homology"/>
<protein>
    <recommendedName>
        <fullName evidence="6">SURF1-like protein</fullName>
    </recommendedName>
</protein>
<keyword evidence="4 6" id="KW-1133">Transmembrane helix</keyword>
<dbReference type="AlphaFoldDB" id="A0A8J7WG90"/>
<dbReference type="InterPro" id="IPR045214">
    <property type="entry name" value="Surf1/Surf4"/>
</dbReference>
<dbReference type="CDD" id="cd06662">
    <property type="entry name" value="SURF1"/>
    <property type="match status" value="1"/>
</dbReference>
<evidence type="ECO:0000313" key="8">
    <source>
        <dbReference type="EMBL" id="MBS2961603.1"/>
    </source>
</evidence>
<evidence type="ECO:0000313" key="9">
    <source>
        <dbReference type="Proteomes" id="UP000677913"/>
    </source>
</evidence>